<name>A0A371H086_MUCPR</name>
<dbReference type="GO" id="GO:0006281">
    <property type="term" value="P:DNA repair"/>
    <property type="evidence" value="ECO:0007669"/>
    <property type="project" value="UniProtKB-KW"/>
</dbReference>
<evidence type="ECO:0000256" key="4">
    <source>
        <dbReference type="ARBA" id="ARBA00022737"/>
    </source>
</evidence>
<keyword evidence="11" id="KW-0732">Signal</keyword>
<keyword evidence="5" id="KW-0227">DNA damage</keyword>
<proteinExistence type="inferred from homology"/>
<dbReference type="SMART" id="SM00856">
    <property type="entry name" value="PMEI"/>
    <property type="match status" value="1"/>
</dbReference>
<feature type="domain" description="Pectinesterase inhibitor" evidence="12">
    <location>
        <begin position="24"/>
        <end position="172"/>
    </location>
</feature>
<dbReference type="Gene3D" id="1.20.140.40">
    <property type="entry name" value="Invertase/pectin methylesterase inhibitor family protein"/>
    <property type="match status" value="1"/>
</dbReference>
<evidence type="ECO:0000256" key="5">
    <source>
        <dbReference type="ARBA" id="ARBA00022763"/>
    </source>
</evidence>
<sequence length="738" mass="81072">MACKMSYLFLLMVAQLQPHAFVKGDEALIKKMCRNNKYYDLCFSSLKSNRSSHNADPKGLAVIMVGIGMANASSTASYLCSQLLGTANDTTLKKVLKECADKYTYASDSLQASANDLANDAYDYASLHITAASDYPNVCHNLFKRYPALVYPPELARREDGLKRLCDRMKGGTVQISWHESKPVLTLDFHPLSATLATAGADFDIKFWSINPAGSQKKLPVISYLSNLSYHRDLLASGADGGELIIWKLHSSDTGQTWKVLKMLRSHHKDILDLQWSTDATYIISGSVDNCCIIWDVNKGTNIQTLDAHAHYVQGVAWDPLGKYVTSLSSDRTCRIYMNKPHKSKGIEKINYVCQQVISKADQPLLKDSKETKFHLFHDETLPSFFRRLAWSPDGSFLLVPAGSYKINTASESVNAAYIFSRKDLSRPAIQLPCASKAVVAVRFCPVFFKLRATNSAELFKLPYRIIFAVATLNSLYIYDTESTSPIAILAGLHYAAITDITWSSDAHYLALSSQDGFCSLVEFENDELGSPYSSTEGKVSNKDSKSSVQIANDTVTVPTGNVSAVLAESKKMESEEKANDMVIEVSGNIGAVITESGKIVTQEKADMIKSTGDLADFRKNEAEEKAVDMVIETTGSIGTAELDSRKVEPEDKAEKQLWNSGTVNFGAQDKTEKQTANPVSDCKQTEAKEKTEKLQSSLDGIKSGPEEKAGQQLSSSKSTAISNKPAKKRITPIAIDP</sequence>
<evidence type="ECO:0000256" key="3">
    <source>
        <dbReference type="ARBA" id="ARBA00022574"/>
    </source>
</evidence>
<feature type="repeat" description="WD" evidence="9">
    <location>
        <begin position="306"/>
        <end position="337"/>
    </location>
</feature>
<dbReference type="GO" id="GO:0006335">
    <property type="term" value="P:DNA replication-dependent chromatin assembly"/>
    <property type="evidence" value="ECO:0007669"/>
    <property type="project" value="InterPro"/>
</dbReference>
<accession>A0A371H086</accession>
<keyword evidence="14" id="KW-1185">Reference proteome</keyword>
<feature type="signal peptide" evidence="11">
    <location>
        <begin position="1"/>
        <end position="24"/>
    </location>
</feature>
<dbReference type="PROSITE" id="PS00678">
    <property type="entry name" value="WD_REPEATS_1"/>
    <property type="match status" value="1"/>
</dbReference>
<keyword evidence="8" id="KW-0539">Nucleus</keyword>
<gene>
    <name evidence="13" type="primary">FAS2</name>
    <name evidence="13" type="ORF">CR513_21153</name>
</gene>
<dbReference type="NCBIfam" id="TIGR01614">
    <property type="entry name" value="PME_inhib"/>
    <property type="match status" value="1"/>
</dbReference>
<dbReference type="InterPro" id="IPR055410">
    <property type="entry name" value="Beta-prop_CAF1B_HIR1"/>
</dbReference>
<dbReference type="InterPro" id="IPR015943">
    <property type="entry name" value="WD40/YVTN_repeat-like_dom_sf"/>
</dbReference>
<comment type="similarity">
    <text evidence="2">Belongs to the WD repeat HIR1 family.</text>
</comment>
<keyword evidence="3 9" id="KW-0853">WD repeat</keyword>
<dbReference type="InterPro" id="IPR019775">
    <property type="entry name" value="WD40_repeat_CS"/>
</dbReference>
<evidence type="ECO:0000313" key="13">
    <source>
        <dbReference type="EMBL" id="RDX96214.1"/>
    </source>
</evidence>
<evidence type="ECO:0000256" key="2">
    <source>
        <dbReference type="ARBA" id="ARBA00007306"/>
    </source>
</evidence>
<dbReference type="SUPFAM" id="SSF50978">
    <property type="entry name" value="WD40 repeat-like"/>
    <property type="match status" value="1"/>
</dbReference>
<evidence type="ECO:0000259" key="12">
    <source>
        <dbReference type="SMART" id="SM00856"/>
    </source>
</evidence>
<dbReference type="GO" id="GO:0033186">
    <property type="term" value="C:CAF-1 complex"/>
    <property type="evidence" value="ECO:0007669"/>
    <property type="project" value="TreeGrafter"/>
</dbReference>
<feature type="non-terminal residue" evidence="13">
    <location>
        <position position="1"/>
    </location>
</feature>
<feature type="compositionally biased region" description="Basic and acidic residues" evidence="10">
    <location>
        <begin position="684"/>
        <end position="694"/>
    </location>
</feature>
<evidence type="ECO:0000256" key="8">
    <source>
        <dbReference type="ARBA" id="ARBA00023242"/>
    </source>
</evidence>
<dbReference type="GO" id="GO:0006334">
    <property type="term" value="P:nucleosome assembly"/>
    <property type="evidence" value="ECO:0007669"/>
    <property type="project" value="TreeGrafter"/>
</dbReference>
<dbReference type="InterPro" id="IPR035513">
    <property type="entry name" value="Invertase/methylesterase_inhib"/>
</dbReference>
<keyword evidence="6" id="KW-0156">Chromatin regulator</keyword>
<evidence type="ECO:0000256" key="6">
    <source>
        <dbReference type="ARBA" id="ARBA00022853"/>
    </source>
</evidence>
<dbReference type="GO" id="GO:0004857">
    <property type="term" value="F:enzyme inhibitor activity"/>
    <property type="evidence" value="ECO:0007669"/>
    <property type="project" value="InterPro"/>
</dbReference>
<dbReference type="PANTHER" id="PTHR15271">
    <property type="entry name" value="CHROMATIN ASSEMBLY FACTOR 1 SUBUNIT B"/>
    <property type="match status" value="1"/>
</dbReference>
<dbReference type="Pfam" id="PF24105">
    <property type="entry name" value="Beta-prop_CAF1B_HIR1"/>
    <property type="match status" value="1"/>
</dbReference>
<reference evidence="13" key="1">
    <citation type="submission" date="2018-05" db="EMBL/GenBank/DDBJ databases">
        <title>Draft genome of Mucuna pruriens seed.</title>
        <authorList>
            <person name="Nnadi N.E."/>
            <person name="Vos R."/>
            <person name="Hasami M.H."/>
            <person name="Devisetty U.K."/>
            <person name="Aguiy J.C."/>
        </authorList>
    </citation>
    <scope>NUCLEOTIDE SEQUENCE [LARGE SCALE GENOMIC DNA]</scope>
    <source>
        <strain evidence="13">JCA_2017</strain>
    </source>
</reference>
<comment type="caution">
    <text evidence="13">The sequence shown here is derived from an EMBL/GenBank/DDBJ whole genome shotgun (WGS) entry which is preliminary data.</text>
</comment>
<dbReference type="EMBL" id="QJKJ01003942">
    <property type="protein sequence ID" value="RDX96214.1"/>
    <property type="molecule type" value="Genomic_DNA"/>
</dbReference>
<dbReference type="Pfam" id="PF04043">
    <property type="entry name" value="PMEI"/>
    <property type="match status" value="1"/>
</dbReference>
<feature type="compositionally biased region" description="Basic and acidic residues" evidence="10">
    <location>
        <begin position="643"/>
        <end position="656"/>
    </location>
</feature>
<dbReference type="OrthoDB" id="71227at2759"/>
<dbReference type="Gene3D" id="2.130.10.10">
    <property type="entry name" value="YVTN repeat-like/Quinoprotein amine dehydrogenase"/>
    <property type="match status" value="2"/>
</dbReference>
<comment type="subcellular location">
    <subcellularLocation>
        <location evidence="1">Nucleus</location>
    </subcellularLocation>
</comment>
<dbReference type="PROSITE" id="PS50082">
    <property type="entry name" value="WD_REPEATS_2"/>
    <property type="match status" value="2"/>
</dbReference>
<dbReference type="PROSITE" id="PS50294">
    <property type="entry name" value="WD_REPEATS_REGION"/>
    <property type="match status" value="1"/>
</dbReference>
<evidence type="ECO:0000256" key="10">
    <source>
        <dbReference type="SAM" id="MobiDB-lite"/>
    </source>
</evidence>
<dbReference type="SUPFAM" id="SSF101148">
    <property type="entry name" value="Plant invertase/pectin methylesterase inhibitor"/>
    <property type="match status" value="1"/>
</dbReference>
<dbReference type="InterPro" id="IPR006501">
    <property type="entry name" value="Pectinesterase_inhib_dom"/>
</dbReference>
<dbReference type="SMART" id="SM00320">
    <property type="entry name" value="WD40"/>
    <property type="match status" value="5"/>
</dbReference>
<keyword evidence="4" id="KW-0677">Repeat</keyword>
<dbReference type="InterPro" id="IPR036322">
    <property type="entry name" value="WD40_repeat_dom_sf"/>
</dbReference>
<feature type="region of interest" description="Disordered" evidence="10">
    <location>
        <begin position="642"/>
        <end position="738"/>
    </location>
</feature>
<feature type="chain" id="PRO_5016638605" evidence="11">
    <location>
        <begin position="25"/>
        <end position="738"/>
    </location>
</feature>
<organism evidence="13 14">
    <name type="scientific">Mucuna pruriens</name>
    <name type="common">Velvet bean</name>
    <name type="synonym">Dolichos pruriens</name>
    <dbReference type="NCBI Taxonomy" id="157652"/>
    <lineage>
        <taxon>Eukaryota</taxon>
        <taxon>Viridiplantae</taxon>
        <taxon>Streptophyta</taxon>
        <taxon>Embryophyta</taxon>
        <taxon>Tracheophyta</taxon>
        <taxon>Spermatophyta</taxon>
        <taxon>Magnoliopsida</taxon>
        <taxon>eudicotyledons</taxon>
        <taxon>Gunneridae</taxon>
        <taxon>Pentapetalae</taxon>
        <taxon>rosids</taxon>
        <taxon>fabids</taxon>
        <taxon>Fabales</taxon>
        <taxon>Fabaceae</taxon>
        <taxon>Papilionoideae</taxon>
        <taxon>50 kb inversion clade</taxon>
        <taxon>NPAAA clade</taxon>
        <taxon>indigoferoid/millettioid clade</taxon>
        <taxon>Phaseoleae</taxon>
        <taxon>Mucuna</taxon>
    </lineage>
</organism>
<dbReference type="GO" id="GO:0005634">
    <property type="term" value="C:nucleus"/>
    <property type="evidence" value="ECO:0007669"/>
    <property type="project" value="UniProtKB-SubCell"/>
</dbReference>
<evidence type="ECO:0000256" key="11">
    <source>
        <dbReference type="SAM" id="SignalP"/>
    </source>
</evidence>
<dbReference type="InterPro" id="IPR001680">
    <property type="entry name" value="WD40_rpt"/>
</dbReference>
<feature type="repeat" description="WD" evidence="9">
    <location>
        <begin position="264"/>
        <end position="305"/>
    </location>
</feature>
<dbReference type="FunFam" id="2.130.10.10:FF:001609">
    <property type="entry name" value="Chromatin assembly factor 1 subunit B"/>
    <property type="match status" value="1"/>
</dbReference>
<dbReference type="CDD" id="cd14859">
    <property type="entry name" value="PMEI_like"/>
    <property type="match status" value="1"/>
</dbReference>
<feature type="compositionally biased region" description="Polar residues" evidence="10">
    <location>
        <begin position="712"/>
        <end position="723"/>
    </location>
</feature>
<dbReference type="InterPro" id="IPR045145">
    <property type="entry name" value="PTHR15271"/>
</dbReference>
<evidence type="ECO:0000313" key="14">
    <source>
        <dbReference type="Proteomes" id="UP000257109"/>
    </source>
</evidence>
<evidence type="ECO:0000256" key="7">
    <source>
        <dbReference type="ARBA" id="ARBA00023204"/>
    </source>
</evidence>
<dbReference type="STRING" id="157652.A0A371H086"/>
<dbReference type="PANTHER" id="PTHR15271:SF4">
    <property type="entry name" value="CHROMATIN ASSEMBLY FACTOR 1 SUBUNIT B"/>
    <property type="match status" value="1"/>
</dbReference>
<dbReference type="Proteomes" id="UP000257109">
    <property type="component" value="Unassembled WGS sequence"/>
</dbReference>
<keyword evidence="7" id="KW-0234">DNA repair</keyword>
<evidence type="ECO:0000256" key="1">
    <source>
        <dbReference type="ARBA" id="ARBA00004123"/>
    </source>
</evidence>
<protein>
    <submittedName>
        <fullName evidence="13">Chromatin assembly factor 1 subunit FAS2</fullName>
    </submittedName>
</protein>
<dbReference type="AlphaFoldDB" id="A0A371H086"/>
<evidence type="ECO:0000256" key="9">
    <source>
        <dbReference type="PROSITE-ProRule" id="PRU00221"/>
    </source>
</evidence>